<evidence type="ECO:0000259" key="1">
    <source>
        <dbReference type="Pfam" id="PF07561"/>
    </source>
</evidence>
<dbReference type="EMBL" id="JANKAS010000017">
    <property type="protein sequence ID" value="MCR1900036.1"/>
    <property type="molecule type" value="Genomic_DNA"/>
</dbReference>
<dbReference type="AlphaFoldDB" id="A0AAE3HG70"/>
<evidence type="ECO:0000313" key="2">
    <source>
        <dbReference type="EMBL" id="MCR1900036.1"/>
    </source>
</evidence>
<feature type="domain" description="DUF1540" evidence="1">
    <location>
        <begin position="15"/>
        <end position="54"/>
    </location>
</feature>
<accession>A0AAE3HG70</accession>
<organism evidence="2 3">
    <name type="scientific">Irregularibacter muris</name>
    <dbReference type="NCBI Taxonomy" id="1796619"/>
    <lineage>
        <taxon>Bacteria</taxon>
        <taxon>Bacillati</taxon>
        <taxon>Bacillota</taxon>
        <taxon>Clostridia</taxon>
        <taxon>Eubacteriales</taxon>
        <taxon>Eubacteriaceae</taxon>
        <taxon>Irregularibacter</taxon>
    </lineage>
</organism>
<dbReference type="Proteomes" id="UP001205748">
    <property type="component" value="Unassembled WGS sequence"/>
</dbReference>
<dbReference type="Pfam" id="PF07561">
    <property type="entry name" value="DUF1540"/>
    <property type="match status" value="1"/>
</dbReference>
<reference evidence="2" key="1">
    <citation type="submission" date="2022-07" db="EMBL/GenBank/DDBJ databases">
        <title>Enhanced cultured diversity of the mouse gut microbiota enables custom-made synthetic communities.</title>
        <authorList>
            <person name="Afrizal A."/>
        </authorList>
    </citation>
    <scope>NUCLEOTIDE SEQUENCE</scope>
    <source>
        <strain evidence="2">DSM 28593</strain>
    </source>
</reference>
<dbReference type="RefSeq" id="WP_257532953.1">
    <property type="nucleotide sequence ID" value="NZ_JANKAS010000017.1"/>
</dbReference>
<comment type="caution">
    <text evidence="2">The sequence shown here is derived from an EMBL/GenBank/DDBJ whole genome shotgun (WGS) entry which is preliminary data.</text>
</comment>
<protein>
    <submittedName>
        <fullName evidence="2">DUF1540 domain-containing protein</fullName>
    </submittedName>
</protein>
<evidence type="ECO:0000313" key="3">
    <source>
        <dbReference type="Proteomes" id="UP001205748"/>
    </source>
</evidence>
<dbReference type="InterPro" id="IPR011437">
    <property type="entry name" value="DUF1540"/>
</dbReference>
<keyword evidence="3" id="KW-1185">Reference proteome</keyword>
<gene>
    <name evidence="2" type="ORF">NSA47_13790</name>
</gene>
<sequence>MDVRVSKSNQPIGRVKCVVDSCHFWGSGKECLAQEIEIQPPGAQDTQTTDCATFTPKNMQ</sequence>
<proteinExistence type="predicted"/>
<name>A0AAE3HG70_9FIRM</name>